<keyword evidence="1" id="KW-0443">Lipid metabolism</keyword>
<dbReference type="GO" id="GO:0006646">
    <property type="term" value="P:phosphatidylethanolamine biosynthetic process"/>
    <property type="evidence" value="ECO:0007669"/>
    <property type="project" value="TreeGrafter"/>
</dbReference>
<dbReference type="SUPFAM" id="SSF56112">
    <property type="entry name" value="Protein kinase-like (PK-like)"/>
    <property type="match status" value="1"/>
</dbReference>
<dbReference type="Pfam" id="PF01633">
    <property type="entry name" value="Choline_kinase"/>
    <property type="match status" value="1"/>
</dbReference>
<dbReference type="Gene3D" id="3.30.200.20">
    <property type="entry name" value="Phosphorylase Kinase, domain 1"/>
    <property type="match status" value="1"/>
</dbReference>
<dbReference type="GeneID" id="106160209"/>
<dbReference type="InParanoid" id="A0A1S3I1Q7"/>
<accession>A0A1S3I1Q7</accession>
<dbReference type="GO" id="GO:0004305">
    <property type="term" value="F:ethanolamine kinase activity"/>
    <property type="evidence" value="ECO:0007669"/>
    <property type="project" value="TreeGrafter"/>
</dbReference>
<evidence type="ECO:0000313" key="5">
    <source>
        <dbReference type="RefSeq" id="XP_013392200.1"/>
    </source>
</evidence>
<protein>
    <submittedName>
        <fullName evidence="5">Choline/ethanolamine kinase-like</fullName>
    </submittedName>
</protein>
<keyword evidence="1" id="KW-0444">Lipid biosynthesis</keyword>
<proteinExistence type="inferred from homology"/>
<dbReference type="PANTHER" id="PTHR22603:SF93">
    <property type="entry name" value="RE24176P"/>
    <property type="match status" value="1"/>
</dbReference>
<evidence type="ECO:0000313" key="4">
    <source>
        <dbReference type="Proteomes" id="UP000085678"/>
    </source>
</evidence>
<evidence type="ECO:0000256" key="2">
    <source>
        <dbReference type="ARBA" id="ARBA00023264"/>
    </source>
</evidence>
<dbReference type="RefSeq" id="XP_013392200.1">
    <property type="nucleotide sequence ID" value="XM_013536746.1"/>
</dbReference>
<keyword evidence="1" id="KW-0594">Phospholipid biosynthesis</keyword>
<dbReference type="InterPro" id="IPR011009">
    <property type="entry name" value="Kinase-like_dom_sf"/>
</dbReference>
<dbReference type="PANTHER" id="PTHR22603">
    <property type="entry name" value="CHOLINE/ETHANOALAMINE KINASE"/>
    <property type="match status" value="1"/>
</dbReference>
<comment type="similarity">
    <text evidence="3">Belongs to the choline/ethanolamine kinase family.</text>
</comment>
<keyword evidence="2" id="KW-1208">Phospholipid metabolism</keyword>
<evidence type="ECO:0000256" key="1">
    <source>
        <dbReference type="ARBA" id="ARBA00023209"/>
    </source>
</evidence>
<keyword evidence="4" id="KW-1185">Reference proteome</keyword>
<name>A0A1S3I1Q7_LINAN</name>
<organism evidence="4 5">
    <name type="scientific">Lingula anatina</name>
    <name type="common">Brachiopod</name>
    <name type="synonym">Lingula unguis</name>
    <dbReference type="NCBI Taxonomy" id="7574"/>
    <lineage>
        <taxon>Eukaryota</taxon>
        <taxon>Metazoa</taxon>
        <taxon>Spiralia</taxon>
        <taxon>Lophotrochozoa</taxon>
        <taxon>Brachiopoda</taxon>
        <taxon>Linguliformea</taxon>
        <taxon>Lingulata</taxon>
        <taxon>Lingulida</taxon>
        <taxon>Linguloidea</taxon>
        <taxon>Lingulidae</taxon>
        <taxon>Lingula</taxon>
    </lineage>
</organism>
<dbReference type="FunCoup" id="A0A1S3I1Q7">
    <property type="interactions" value="528"/>
</dbReference>
<gene>
    <name evidence="5" type="primary">LOC106160209</name>
</gene>
<dbReference type="KEGG" id="lak:106160209"/>
<dbReference type="GO" id="GO:0005737">
    <property type="term" value="C:cytoplasm"/>
    <property type="evidence" value="ECO:0007669"/>
    <property type="project" value="TreeGrafter"/>
</dbReference>
<dbReference type="Gene3D" id="3.90.1200.10">
    <property type="match status" value="1"/>
</dbReference>
<dbReference type="OrthoDB" id="3649325at2759"/>
<dbReference type="GO" id="GO:0004103">
    <property type="term" value="F:choline kinase activity"/>
    <property type="evidence" value="ECO:0007669"/>
    <property type="project" value="TreeGrafter"/>
</dbReference>
<dbReference type="Proteomes" id="UP000085678">
    <property type="component" value="Unplaced"/>
</dbReference>
<dbReference type="STRING" id="7574.A0A1S3I1Q7"/>
<evidence type="ECO:0000256" key="3">
    <source>
        <dbReference type="ARBA" id="ARBA00038211"/>
    </source>
</evidence>
<dbReference type="AlphaFoldDB" id="A0A1S3I1Q7"/>
<sequence>MDTGQNRCPSRSDRNDQIATEVHQAVVTHCGRLLCGAWRGLTAKNIRMTPLGDGAALSNYIYLCEIPEDVPLEDGEPRQVVVRFYGEVIKADTEGVIQNTVIFSILSGLKLGPQLYGLFDGGRIEEYLPSRCLAKDEMRLPSTLTRVAKLLGKYHTLTMPICKQPTWLYETMEKWLPVVLQRAEAGSDDTAHNRYLAAIRDMDLRTEYEEVKKIASSEPSPVVFCHNDLNRGNILLLSGNDEMKFIDFDYCSYNHRGFDIATYFNEWCSYRDPEEFPQYLEDYPAPEQQREFFTEYLRSSGVDQSKLSQEVASMAREVDVWGLIAHFFWGLWALNTVGRCTIDFPFIEFAMCRLQTYFKRKEELFGQV</sequence>
<reference evidence="5" key="1">
    <citation type="submission" date="2025-08" db="UniProtKB">
        <authorList>
            <consortium name="RefSeq"/>
        </authorList>
    </citation>
    <scope>IDENTIFICATION</scope>
    <source>
        <tissue evidence="5">Gonads</tissue>
    </source>
</reference>